<dbReference type="GO" id="GO:0047372">
    <property type="term" value="F:monoacylglycerol lipase activity"/>
    <property type="evidence" value="ECO:0007669"/>
    <property type="project" value="TreeGrafter"/>
</dbReference>
<evidence type="ECO:0000313" key="5">
    <source>
        <dbReference type="EMBL" id="RKR82768.1"/>
    </source>
</evidence>
<comment type="caution">
    <text evidence="5">The sequence shown here is derived from an EMBL/GenBank/DDBJ whole genome shotgun (WGS) entry which is preliminary data.</text>
</comment>
<dbReference type="RefSeq" id="WP_121198339.1">
    <property type="nucleotide sequence ID" value="NZ_RBKU01000001.1"/>
</dbReference>
<keyword evidence="2" id="KW-0378">Hydrolase</keyword>
<keyword evidence="6" id="KW-1185">Reference proteome</keyword>
<keyword evidence="3" id="KW-0732">Signal</keyword>
<dbReference type="GO" id="GO:0046464">
    <property type="term" value="P:acylglycerol catabolic process"/>
    <property type="evidence" value="ECO:0007669"/>
    <property type="project" value="TreeGrafter"/>
</dbReference>
<dbReference type="InterPro" id="IPR000073">
    <property type="entry name" value="AB_hydrolase_1"/>
</dbReference>
<dbReference type="Pfam" id="PF00561">
    <property type="entry name" value="Abhydrolase_1"/>
    <property type="match status" value="2"/>
</dbReference>
<evidence type="ECO:0000259" key="4">
    <source>
        <dbReference type="Pfam" id="PF00561"/>
    </source>
</evidence>
<evidence type="ECO:0000256" key="3">
    <source>
        <dbReference type="SAM" id="SignalP"/>
    </source>
</evidence>
<protein>
    <submittedName>
        <fullName evidence="5">Proline iminopeptidase</fullName>
    </submittedName>
</protein>
<feature type="signal peptide" evidence="3">
    <location>
        <begin position="1"/>
        <end position="19"/>
    </location>
</feature>
<evidence type="ECO:0000256" key="1">
    <source>
        <dbReference type="ARBA" id="ARBA00010088"/>
    </source>
</evidence>
<dbReference type="GO" id="GO:0016020">
    <property type="term" value="C:membrane"/>
    <property type="evidence" value="ECO:0007669"/>
    <property type="project" value="TreeGrafter"/>
</dbReference>
<name>A0A495J322_9SPHI</name>
<dbReference type="EMBL" id="RBKU01000001">
    <property type="protein sequence ID" value="RKR82768.1"/>
    <property type="molecule type" value="Genomic_DNA"/>
</dbReference>
<dbReference type="GO" id="GO:0008233">
    <property type="term" value="F:peptidase activity"/>
    <property type="evidence" value="ECO:0007669"/>
    <property type="project" value="InterPro"/>
</dbReference>
<accession>A0A495J322</accession>
<dbReference type="AlphaFoldDB" id="A0A495J322"/>
<dbReference type="PANTHER" id="PTHR43798:SF33">
    <property type="entry name" value="HYDROLASE, PUTATIVE (AFU_ORTHOLOGUE AFUA_2G14860)-RELATED"/>
    <property type="match status" value="1"/>
</dbReference>
<feature type="chain" id="PRO_5019753745" evidence="3">
    <location>
        <begin position="20"/>
        <end position="320"/>
    </location>
</feature>
<dbReference type="OrthoDB" id="9796770at2"/>
<dbReference type="Proteomes" id="UP000268007">
    <property type="component" value="Unassembled WGS sequence"/>
</dbReference>
<reference evidence="5 6" key="1">
    <citation type="submission" date="2018-10" db="EMBL/GenBank/DDBJ databases">
        <title>Genomic Encyclopedia of Archaeal and Bacterial Type Strains, Phase II (KMG-II): from individual species to whole genera.</title>
        <authorList>
            <person name="Goeker M."/>
        </authorList>
    </citation>
    <scope>NUCLEOTIDE SEQUENCE [LARGE SCALE GENOMIC DNA]</scope>
    <source>
        <strain evidence="5 6">DSM 18602</strain>
    </source>
</reference>
<feature type="domain" description="AB hydrolase-1" evidence="4">
    <location>
        <begin position="50"/>
        <end position="163"/>
    </location>
</feature>
<evidence type="ECO:0000256" key="2">
    <source>
        <dbReference type="ARBA" id="ARBA00022801"/>
    </source>
</evidence>
<comment type="similarity">
    <text evidence="1">Belongs to the peptidase S33 family.</text>
</comment>
<dbReference type="PRINTS" id="PR00111">
    <property type="entry name" value="ABHYDROLASE"/>
</dbReference>
<organism evidence="5 6">
    <name type="scientific">Mucilaginibacter gracilis</name>
    <dbReference type="NCBI Taxonomy" id="423350"/>
    <lineage>
        <taxon>Bacteria</taxon>
        <taxon>Pseudomonadati</taxon>
        <taxon>Bacteroidota</taxon>
        <taxon>Sphingobacteriia</taxon>
        <taxon>Sphingobacteriales</taxon>
        <taxon>Sphingobacteriaceae</taxon>
        <taxon>Mucilaginibacter</taxon>
    </lineage>
</organism>
<dbReference type="GO" id="GO:0006508">
    <property type="term" value="P:proteolysis"/>
    <property type="evidence" value="ECO:0007669"/>
    <property type="project" value="InterPro"/>
</dbReference>
<gene>
    <name evidence="5" type="ORF">BDD43_2954</name>
</gene>
<dbReference type="InterPro" id="IPR050266">
    <property type="entry name" value="AB_hydrolase_sf"/>
</dbReference>
<dbReference type="PANTHER" id="PTHR43798">
    <property type="entry name" value="MONOACYLGLYCEROL LIPASE"/>
    <property type="match status" value="1"/>
</dbReference>
<sequence length="320" mass="36449">MKKLAYLILVFFITSNVTAQIKKVDSWTDGKYITVNGAKLWVVTVGQGDPIIFIAGGPGGTHLGLRSFDPLADNHHQLIYFDAFGRGKSDTAKNVSEYTLERDIDDIEGLRKALKFEQVTVLGHSYGGVVAQGYALKYPQHLSHVILADTFHSFIMWQENDDNSNHEIKTNYPEVWSELMQIREQGAVSSDERHQDIYGRVPYGFLYAYNPARFEGGSNYKPYPNPNNTKLYYQMVGKDGDFIVGSDIGNFDYRKQLKTLKMPILIIGGRYDRVAVPWMMVKFKEYCPQATFVMFEKSGHNPQVEEPEKEFAVINQFLSK</sequence>
<proteinExistence type="inferred from homology"/>
<dbReference type="SUPFAM" id="SSF53474">
    <property type="entry name" value="alpha/beta-Hydrolases"/>
    <property type="match status" value="1"/>
</dbReference>
<feature type="domain" description="AB hydrolase-1" evidence="4">
    <location>
        <begin position="248"/>
        <end position="307"/>
    </location>
</feature>
<evidence type="ECO:0000313" key="6">
    <source>
        <dbReference type="Proteomes" id="UP000268007"/>
    </source>
</evidence>
<dbReference type="PRINTS" id="PR00793">
    <property type="entry name" value="PROAMNOPTASE"/>
</dbReference>
<dbReference type="InterPro" id="IPR002410">
    <property type="entry name" value="Peptidase_S33"/>
</dbReference>
<dbReference type="InterPro" id="IPR029058">
    <property type="entry name" value="AB_hydrolase_fold"/>
</dbReference>
<dbReference type="Gene3D" id="3.40.50.1820">
    <property type="entry name" value="alpha/beta hydrolase"/>
    <property type="match status" value="1"/>
</dbReference>